<feature type="transmembrane region" description="Helical" evidence="1">
    <location>
        <begin position="6"/>
        <end position="26"/>
    </location>
</feature>
<protein>
    <submittedName>
        <fullName evidence="2">Uncharacterized protein</fullName>
    </submittedName>
</protein>
<organism evidence="2 3">
    <name type="scientific">Nocardia albiluteola</name>
    <dbReference type="NCBI Taxonomy" id="2842303"/>
    <lineage>
        <taxon>Bacteria</taxon>
        <taxon>Bacillati</taxon>
        <taxon>Actinomycetota</taxon>
        <taxon>Actinomycetes</taxon>
        <taxon>Mycobacteriales</taxon>
        <taxon>Nocardiaceae</taxon>
        <taxon>Nocardia</taxon>
    </lineage>
</organism>
<keyword evidence="3" id="KW-1185">Reference proteome</keyword>
<dbReference type="RefSeq" id="WP_215918565.1">
    <property type="nucleotide sequence ID" value="NZ_JAHKNI010000006.1"/>
</dbReference>
<evidence type="ECO:0000256" key="1">
    <source>
        <dbReference type="SAM" id="Phobius"/>
    </source>
</evidence>
<sequence>MLAVSLISAVVLAVFVDALLHLMIFFGPNHLRELNKTGWHFEKHEDPWTTRLAREMRLLLDPREHVGAVPH</sequence>
<proteinExistence type="predicted"/>
<dbReference type="EMBL" id="JAHKNI010000006">
    <property type="protein sequence ID" value="MBU3063649.1"/>
    <property type="molecule type" value="Genomic_DNA"/>
</dbReference>
<keyword evidence="1" id="KW-0472">Membrane</keyword>
<evidence type="ECO:0000313" key="2">
    <source>
        <dbReference type="EMBL" id="MBU3063649.1"/>
    </source>
</evidence>
<reference evidence="2 3" key="1">
    <citation type="submission" date="2021-06" db="EMBL/GenBank/DDBJ databases">
        <title>Actinomycetes sequencing.</title>
        <authorList>
            <person name="Shan Q."/>
        </authorList>
    </citation>
    <scope>NUCLEOTIDE SEQUENCE [LARGE SCALE GENOMIC DNA]</scope>
    <source>
        <strain evidence="2 3">NEAU-G5</strain>
    </source>
</reference>
<keyword evidence="1" id="KW-1133">Transmembrane helix</keyword>
<evidence type="ECO:0000313" key="3">
    <source>
        <dbReference type="Proteomes" id="UP000733379"/>
    </source>
</evidence>
<keyword evidence="1" id="KW-0812">Transmembrane</keyword>
<name>A0ABS6B011_9NOCA</name>
<comment type="caution">
    <text evidence="2">The sequence shown here is derived from an EMBL/GenBank/DDBJ whole genome shotgun (WGS) entry which is preliminary data.</text>
</comment>
<dbReference type="Proteomes" id="UP000733379">
    <property type="component" value="Unassembled WGS sequence"/>
</dbReference>
<accession>A0ABS6B011</accession>
<gene>
    <name evidence="2" type="ORF">KO481_19205</name>
</gene>